<feature type="domain" description="Zn(2)-C6 fungal-type" evidence="9">
    <location>
        <begin position="61"/>
        <end position="91"/>
    </location>
</feature>
<evidence type="ECO:0000256" key="5">
    <source>
        <dbReference type="ARBA" id="ARBA00023125"/>
    </source>
</evidence>
<accession>A0A9P7S090</accession>
<name>A0A9P7S090_9AGAR</name>
<dbReference type="Gene3D" id="4.10.240.10">
    <property type="entry name" value="Zn(2)-C6 fungal-type DNA-binding domain"/>
    <property type="match status" value="1"/>
</dbReference>
<evidence type="ECO:0000313" key="10">
    <source>
        <dbReference type="EMBL" id="KAG7092925.1"/>
    </source>
</evidence>
<sequence length="400" mass="42675">MRYPSSSSTTMLQAPVAEQSESHSPSPSPVGSTNSAGENTFPDDSKIPYLVTAARCRTPVACDKCRERKTKCSGEKPVCDRCSSRGLICIYASRDAKRRVHSQTPGPSSRHARGSSAKGRLCIAMPDNVTDSVSSTTASNSSHHHPLPPSHTPSSSEEFSPLCYSSLTPLNLLRHRIRRAYPTGFHPSVGSLIGGVGHNNGFFSNASTQPPSYHNSTYNAPESEYHPAKRSNSSESGGDSSLGSAPRTPPDGSPLASSGLETMSNSLSYPPTYIGIHHPSPFHLVRSSEWYLDPQPHSYFGTGSTNNFLSELLSPAPAFPSQAAQYDRAASDHTMSGPPHQKIGLDSPNFYSYAVSNSDVMVGAVPSSLWPKAARTSSVTSPRDKVAFDQGSLQGGSLHL</sequence>
<feature type="region of interest" description="Disordered" evidence="8">
    <location>
        <begin position="98"/>
        <end position="158"/>
    </location>
</feature>
<evidence type="ECO:0000256" key="7">
    <source>
        <dbReference type="ARBA" id="ARBA00023242"/>
    </source>
</evidence>
<evidence type="ECO:0000259" key="9">
    <source>
        <dbReference type="PROSITE" id="PS50048"/>
    </source>
</evidence>
<dbReference type="CDD" id="cd00067">
    <property type="entry name" value="GAL4"/>
    <property type="match status" value="1"/>
</dbReference>
<organism evidence="10 11">
    <name type="scientific">Marasmius oreades</name>
    <name type="common">fairy-ring Marasmius</name>
    <dbReference type="NCBI Taxonomy" id="181124"/>
    <lineage>
        <taxon>Eukaryota</taxon>
        <taxon>Fungi</taxon>
        <taxon>Dikarya</taxon>
        <taxon>Basidiomycota</taxon>
        <taxon>Agaricomycotina</taxon>
        <taxon>Agaricomycetes</taxon>
        <taxon>Agaricomycetidae</taxon>
        <taxon>Agaricales</taxon>
        <taxon>Marasmiineae</taxon>
        <taxon>Marasmiaceae</taxon>
        <taxon>Marasmius</taxon>
    </lineage>
</organism>
<evidence type="ECO:0000256" key="6">
    <source>
        <dbReference type="ARBA" id="ARBA00023163"/>
    </source>
</evidence>
<dbReference type="InterPro" id="IPR051615">
    <property type="entry name" value="Transcr_Regulatory_Elem"/>
</dbReference>
<dbReference type="Pfam" id="PF00172">
    <property type="entry name" value="Zn_clus"/>
    <property type="match status" value="1"/>
</dbReference>
<dbReference type="AlphaFoldDB" id="A0A9P7S090"/>
<dbReference type="GeneID" id="66078306"/>
<dbReference type="InterPro" id="IPR036864">
    <property type="entry name" value="Zn2-C6_fun-type_DNA-bd_sf"/>
</dbReference>
<dbReference type="PANTHER" id="PTHR31313:SF81">
    <property type="entry name" value="TY1 ENHANCER ACTIVATOR"/>
    <property type="match status" value="1"/>
</dbReference>
<feature type="compositionally biased region" description="Low complexity" evidence="8">
    <location>
        <begin position="231"/>
        <end position="244"/>
    </location>
</feature>
<dbReference type="SUPFAM" id="SSF57701">
    <property type="entry name" value="Zn2/Cys6 DNA-binding domain"/>
    <property type="match status" value="1"/>
</dbReference>
<dbReference type="PROSITE" id="PS00463">
    <property type="entry name" value="ZN2_CY6_FUNGAL_1"/>
    <property type="match status" value="1"/>
</dbReference>
<dbReference type="KEGG" id="more:E1B28_009230"/>
<keyword evidence="7" id="KW-0539">Nucleus</keyword>
<feature type="compositionally biased region" description="Polar residues" evidence="8">
    <location>
        <begin position="205"/>
        <end position="220"/>
    </location>
</feature>
<dbReference type="PROSITE" id="PS50048">
    <property type="entry name" value="ZN2_CY6_FUNGAL_2"/>
    <property type="match status" value="1"/>
</dbReference>
<keyword evidence="4" id="KW-0805">Transcription regulation</keyword>
<dbReference type="PANTHER" id="PTHR31313">
    <property type="entry name" value="TY1 ENHANCER ACTIVATOR"/>
    <property type="match status" value="1"/>
</dbReference>
<comment type="caution">
    <text evidence="10">The sequence shown here is derived from an EMBL/GenBank/DDBJ whole genome shotgun (WGS) entry which is preliminary data.</text>
</comment>
<dbReference type="RefSeq" id="XP_043009395.1">
    <property type="nucleotide sequence ID" value="XM_043154107.1"/>
</dbReference>
<evidence type="ECO:0000313" key="11">
    <source>
        <dbReference type="Proteomes" id="UP001049176"/>
    </source>
</evidence>
<keyword evidence="2" id="KW-0479">Metal-binding</keyword>
<comment type="subcellular location">
    <subcellularLocation>
        <location evidence="1">Nucleus</location>
    </subcellularLocation>
</comment>
<dbReference type="GO" id="GO:0003677">
    <property type="term" value="F:DNA binding"/>
    <property type="evidence" value="ECO:0007669"/>
    <property type="project" value="UniProtKB-KW"/>
</dbReference>
<gene>
    <name evidence="10" type="ORF">E1B28_009230</name>
</gene>
<dbReference type="InterPro" id="IPR001138">
    <property type="entry name" value="Zn2Cys6_DnaBD"/>
</dbReference>
<keyword evidence="11" id="KW-1185">Reference proteome</keyword>
<dbReference type="GO" id="GO:0008270">
    <property type="term" value="F:zinc ion binding"/>
    <property type="evidence" value="ECO:0007669"/>
    <property type="project" value="InterPro"/>
</dbReference>
<dbReference type="Proteomes" id="UP001049176">
    <property type="component" value="Chromosome 5"/>
</dbReference>
<feature type="region of interest" description="Disordered" evidence="8">
    <location>
        <begin position="205"/>
        <end position="262"/>
    </location>
</feature>
<keyword evidence="6" id="KW-0804">Transcription</keyword>
<feature type="compositionally biased region" description="Polar residues" evidence="8">
    <location>
        <begin position="1"/>
        <end position="12"/>
    </location>
</feature>
<reference evidence="10" key="1">
    <citation type="journal article" date="2021" name="Genome Biol. Evol.">
        <title>The assembled and annotated genome of the fairy-ring fungus Marasmius oreades.</title>
        <authorList>
            <person name="Hiltunen M."/>
            <person name="Ament-Velasquez S.L."/>
            <person name="Johannesson H."/>
        </authorList>
    </citation>
    <scope>NUCLEOTIDE SEQUENCE</scope>
    <source>
        <strain evidence="10">03SP1</strain>
    </source>
</reference>
<feature type="compositionally biased region" description="Low complexity" evidence="8">
    <location>
        <begin position="127"/>
        <end position="141"/>
    </location>
</feature>
<feature type="region of interest" description="Disordered" evidence="8">
    <location>
        <begin position="380"/>
        <end position="400"/>
    </location>
</feature>
<evidence type="ECO:0000256" key="3">
    <source>
        <dbReference type="ARBA" id="ARBA00022833"/>
    </source>
</evidence>
<dbReference type="OrthoDB" id="2399539at2759"/>
<feature type="region of interest" description="Disordered" evidence="8">
    <location>
        <begin position="1"/>
        <end position="44"/>
    </location>
</feature>
<dbReference type="GO" id="GO:0000981">
    <property type="term" value="F:DNA-binding transcription factor activity, RNA polymerase II-specific"/>
    <property type="evidence" value="ECO:0007669"/>
    <property type="project" value="InterPro"/>
</dbReference>
<proteinExistence type="predicted"/>
<dbReference type="EMBL" id="CM032185">
    <property type="protein sequence ID" value="KAG7092925.1"/>
    <property type="molecule type" value="Genomic_DNA"/>
</dbReference>
<keyword evidence="3" id="KW-0862">Zinc</keyword>
<keyword evidence="5" id="KW-0238">DNA-binding</keyword>
<feature type="compositionally biased region" description="Low complexity" evidence="8">
    <location>
        <begin position="22"/>
        <end position="32"/>
    </location>
</feature>
<dbReference type="SMART" id="SM00066">
    <property type="entry name" value="GAL4"/>
    <property type="match status" value="1"/>
</dbReference>
<protein>
    <recommendedName>
        <fullName evidence="9">Zn(2)-C6 fungal-type domain-containing protein</fullName>
    </recommendedName>
</protein>
<evidence type="ECO:0000256" key="4">
    <source>
        <dbReference type="ARBA" id="ARBA00023015"/>
    </source>
</evidence>
<evidence type="ECO:0000256" key="1">
    <source>
        <dbReference type="ARBA" id="ARBA00004123"/>
    </source>
</evidence>
<evidence type="ECO:0000256" key="2">
    <source>
        <dbReference type="ARBA" id="ARBA00022723"/>
    </source>
</evidence>
<evidence type="ECO:0000256" key="8">
    <source>
        <dbReference type="SAM" id="MobiDB-lite"/>
    </source>
</evidence>
<dbReference type="GO" id="GO:0005634">
    <property type="term" value="C:nucleus"/>
    <property type="evidence" value="ECO:0007669"/>
    <property type="project" value="UniProtKB-SubCell"/>
</dbReference>